<evidence type="ECO:0000256" key="15">
    <source>
        <dbReference type="ARBA" id="ARBA00023136"/>
    </source>
</evidence>
<comment type="caution">
    <text evidence="20">The sequence shown here is derived from an EMBL/GenBank/DDBJ whole genome shotgun (WGS) entry which is preliminary data.</text>
</comment>
<dbReference type="AlphaFoldDB" id="A0A4S8HVA0"/>
<dbReference type="SFLD" id="SFLDG00002">
    <property type="entry name" value="C1.7:_P-type_atpase_like"/>
    <property type="match status" value="1"/>
</dbReference>
<dbReference type="SUPFAM" id="SSF81653">
    <property type="entry name" value="Calcium ATPase, transduction domain A"/>
    <property type="match status" value="1"/>
</dbReference>
<dbReference type="InterPro" id="IPR044492">
    <property type="entry name" value="P_typ_ATPase_HD_dom"/>
</dbReference>
<dbReference type="Gene3D" id="3.40.1110.10">
    <property type="entry name" value="Calcium-transporting ATPase, cytoplasmic domain N"/>
    <property type="match status" value="1"/>
</dbReference>
<evidence type="ECO:0000313" key="20">
    <source>
        <dbReference type="EMBL" id="THU39547.1"/>
    </source>
</evidence>
<keyword evidence="7" id="KW-0997">Cell inner membrane</keyword>
<evidence type="ECO:0000256" key="12">
    <source>
        <dbReference type="ARBA" id="ARBA00022842"/>
    </source>
</evidence>
<dbReference type="InterPro" id="IPR004014">
    <property type="entry name" value="ATPase_P-typ_cation-transptr_N"/>
</dbReference>
<proteinExistence type="inferred from homology"/>
<dbReference type="Proteomes" id="UP000306918">
    <property type="component" value="Unassembled WGS sequence"/>
</dbReference>
<comment type="similarity">
    <text evidence="3">Belongs to the cation transport ATPase (P-type) (TC 3.A.3) family. Type IIIB subfamily.</text>
</comment>
<feature type="transmembrane region" description="Helical" evidence="18">
    <location>
        <begin position="712"/>
        <end position="732"/>
    </location>
</feature>
<comment type="subcellular location">
    <subcellularLocation>
        <location evidence="2">Cell inner membrane</location>
        <topology evidence="2">Multi-pass membrane protein</topology>
    </subcellularLocation>
</comment>
<dbReference type="PANTHER" id="PTHR42861">
    <property type="entry name" value="CALCIUM-TRANSPORTING ATPASE"/>
    <property type="match status" value="1"/>
</dbReference>
<dbReference type="SUPFAM" id="SSF81665">
    <property type="entry name" value="Calcium ATPase, transmembrane domain M"/>
    <property type="match status" value="1"/>
</dbReference>
<evidence type="ECO:0000256" key="9">
    <source>
        <dbReference type="ARBA" id="ARBA00022692"/>
    </source>
</evidence>
<dbReference type="InterPro" id="IPR059000">
    <property type="entry name" value="ATPase_P-type_domA"/>
</dbReference>
<evidence type="ECO:0000256" key="2">
    <source>
        <dbReference type="ARBA" id="ARBA00004429"/>
    </source>
</evidence>
<keyword evidence="14 18" id="KW-1133">Transmembrane helix</keyword>
<sequence length="840" mass="93714">MITWHFSSATTDELFAQLQSSPKGLQIAVAAEREKSQAKLFKTEGRYKKEIKLLIRQFTNPLVLLLVIAVCLSVILGESSDSIIILIILLTTGLLGFWQELNASRAVEKLRGLTEMKHTVLRDNQPVQLSTRQIVPGDILLFDAGDIIPADCRIIECNDLHMNESTLTGESYPVEKSAATLNDSLPLSKKYNCLWQGTNVVSGSATAIAVQVGSETIFGQMSHSLIQTTETAFEKGIRHFGFFLLKATVMLSLTILLSNLYFQKPIFESILFSLALAVGMAPELLPAIMTFAMAAGTRRMLKKKVIVKKLSGIFNFGEVNVLCTDKTGTITEGVISVKDIVDITGKRNDRLRLFAFLNAFFQKGFTNPIDQAITSLNIPITGFEKINEIPYDFIRKRLSVAVNQGANCFFITKGAFKNVLEVCRYIEAPGGTKEPLTEKISHQLNADFITYSNSGYRVLGLSYKPMETDKMKRIDEQDMIFLGFILLEDPLKESTLSSFKKLEQLNIRVKIITGDNRFAAYQVSQKLGMKEPVILTGEEMNTLYPEALVVKARHTDIFAEIEPHQKELIIKALQKSHFTVAYIGDGINDAAAINAADVGISTNNAADIAREAADFVLMEKDLSVLADGVYEGRKSFINSMKYIFISTGATFGNMFSIAGASLFLPFLPMLPKQILLTNLVTDLPFLSVASDHVDDEELTKPQKWDLSLIRRFMVVFSLHSTFFDFLTFYILYHYFKLSNSSFQTGWFLESTITELLILFVVRTKKTVIKSKPGRLLLITSLIALGIIIYLPYSPVAALLGFSILNPLQIITITLILVAYIITADLLKRAFFNHNGNKKLR</sequence>
<feature type="transmembrane region" description="Helical" evidence="18">
    <location>
        <begin position="58"/>
        <end position="77"/>
    </location>
</feature>
<name>A0A4S8HVA0_9BACT</name>
<dbReference type="InterPro" id="IPR018303">
    <property type="entry name" value="ATPase_P-typ_P_site"/>
</dbReference>
<keyword evidence="21" id="KW-1185">Reference proteome</keyword>
<dbReference type="NCBIfam" id="TIGR01524">
    <property type="entry name" value="ATPase-IIIB_Mg"/>
    <property type="match status" value="1"/>
</dbReference>
<feature type="transmembrane region" description="Helical" evidence="18">
    <location>
        <begin position="243"/>
        <end position="262"/>
    </location>
</feature>
<dbReference type="Gene3D" id="3.40.50.1000">
    <property type="entry name" value="HAD superfamily/HAD-like"/>
    <property type="match status" value="1"/>
</dbReference>
<feature type="domain" description="Cation-transporting P-type ATPase N-terminal" evidence="19">
    <location>
        <begin position="5"/>
        <end position="78"/>
    </location>
</feature>
<comment type="catalytic activity">
    <reaction evidence="17">
        <text>Mg(2+)(out) + ATP + H2O = Mg(2+)(in) + ADP + phosphate + H(+)</text>
        <dbReference type="Rhea" id="RHEA:10260"/>
        <dbReference type="ChEBI" id="CHEBI:15377"/>
        <dbReference type="ChEBI" id="CHEBI:15378"/>
        <dbReference type="ChEBI" id="CHEBI:18420"/>
        <dbReference type="ChEBI" id="CHEBI:30616"/>
        <dbReference type="ChEBI" id="CHEBI:43474"/>
        <dbReference type="ChEBI" id="CHEBI:456216"/>
        <dbReference type="EC" id="7.2.2.14"/>
    </reaction>
</comment>
<dbReference type="SFLD" id="SFLDS00003">
    <property type="entry name" value="Haloacid_Dehalogenase"/>
    <property type="match status" value="1"/>
</dbReference>
<dbReference type="EC" id="7.2.2.14" evidence="4"/>
<dbReference type="InterPro" id="IPR023298">
    <property type="entry name" value="ATPase_P-typ_TM_dom_sf"/>
</dbReference>
<protein>
    <recommendedName>
        <fullName evidence="5">Magnesium-transporting ATPase, P-type 1</fullName>
        <ecNumber evidence="4">7.2.2.14</ecNumber>
    </recommendedName>
    <alternativeName>
        <fullName evidence="16">Mg(2+) transport ATPase, P-type 1</fullName>
    </alternativeName>
</protein>
<evidence type="ECO:0000256" key="11">
    <source>
        <dbReference type="ARBA" id="ARBA00022840"/>
    </source>
</evidence>
<dbReference type="SFLD" id="SFLDF00027">
    <property type="entry name" value="p-type_atpase"/>
    <property type="match status" value="1"/>
</dbReference>
<dbReference type="RefSeq" id="WP_136577679.1">
    <property type="nucleotide sequence ID" value="NZ_STFF01000003.1"/>
</dbReference>
<evidence type="ECO:0000256" key="5">
    <source>
        <dbReference type="ARBA" id="ARBA00013555"/>
    </source>
</evidence>
<dbReference type="OrthoDB" id="9770315at2"/>
<keyword evidence="20" id="KW-0378">Hydrolase</keyword>
<dbReference type="InterPro" id="IPR006068">
    <property type="entry name" value="ATPase_P-typ_cation-transptr_C"/>
</dbReference>
<dbReference type="InterPro" id="IPR036412">
    <property type="entry name" value="HAD-like_sf"/>
</dbReference>
<keyword evidence="11" id="KW-0067">ATP-binding</keyword>
<evidence type="ECO:0000256" key="4">
    <source>
        <dbReference type="ARBA" id="ARBA00012786"/>
    </source>
</evidence>
<dbReference type="GO" id="GO:0016887">
    <property type="term" value="F:ATP hydrolysis activity"/>
    <property type="evidence" value="ECO:0007669"/>
    <property type="project" value="InterPro"/>
</dbReference>
<organism evidence="20 21">
    <name type="scientific">Niastella caeni</name>
    <dbReference type="NCBI Taxonomy" id="2569763"/>
    <lineage>
        <taxon>Bacteria</taxon>
        <taxon>Pseudomonadati</taxon>
        <taxon>Bacteroidota</taxon>
        <taxon>Chitinophagia</taxon>
        <taxon>Chitinophagales</taxon>
        <taxon>Chitinophagaceae</taxon>
        <taxon>Niastella</taxon>
    </lineage>
</organism>
<dbReference type="GO" id="GO:0015444">
    <property type="term" value="F:P-type magnesium transporter activity"/>
    <property type="evidence" value="ECO:0007669"/>
    <property type="project" value="UniProtKB-EC"/>
</dbReference>
<evidence type="ECO:0000256" key="14">
    <source>
        <dbReference type="ARBA" id="ARBA00022989"/>
    </source>
</evidence>
<feature type="transmembrane region" description="Helical" evidence="18">
    <location>
        <begin position="773"/>
        <end position="792"/>
    </location>
</feature>
<dbReference type="Pfam" id="PF00689">
    <property type="entry name" value="Cation_ATPase_C"/>
    <property type="match status" value="1"/>
</dbReference>
<keyword evidence="6" id="KW-1003">Cell membrane</keyword>
<evidence type="ECO:0000256" key="3">
    <source>
        <dbReference type="ARBA" id="ARBA00008746"/>
    </source>
</evidence>
<evidence type="ECO:0000256" key="6">
    <source>
        <dbReference type="ARBA" id="ARBA00022475"/>
    </source>
</evidence>
<dbReference type="GO" id="GO:0005524">
    <property type="term" value="F:ATP binding"/>
    <property type="evidence" value="ECO:0007669"/>
    <property type="project" value="UniProtKB-KW"/>
</dbReference>
<dbReference type="PRINTS" id="PR01836">
    <property type="entry name" value="MGATPASE"/>
</dbReference>
<dbReference type="SUPFAM" id="SSF56784">
    <property type="entry name" value="HAD-like"/>
    <property type="match status" value="1"/>
</dbReference>
<evidence type="ECO:0000313" key="21">
    <source>
        <dbReference type="Proteomes" id="UP000306918"/>
    </source>
</evidence>
<dbReference type="InterPro" id="IPR008250">
    <property type="entry name" value="ATPase_P-typ_transduc_dom_A_sf"/>
</dbReference>
<feature type="transmembrane region" description="Helical" evidence="18">
    <location>
        <begin position="798"/>
        <end position="821"/>
    </location>
</feature>
<evidence type="ECO:0000256" key="13">
    <source>
        <dbReference type="ARBA" id="ARBA00022967"/>
    </source>
</evidence>
<evidence type="ECO:0000256" key="16">
    <source>
        <dbReference type="ARBA" id="ARBA00029806"/>
    </source>
</evidence>
<dbReference type="SUPFAM" id="SSF81660">
    <property type="entry name" value="Metal cation-transporting ATPase, ATP-binding domain N"/>
    <property type="match status" value="1"/>
</dbReference>
<feature type="transmembrane region" description="Helical" evidence="18">
    <location>
        <begin position="642"/>
        <end position="667"/>
    </location>
</feature>
<dbReference type="Gene3D" id="2.70.150.10">
    <property type="entry name" value="Calcium-transporting ATPase, cytoplasmic transduction domain A"/>
    <property type="match status" value="1"/>
</dbReference>
<evidence type="ECO:0000259" key="19">
    <source>
        <dbReference type="SMART" id="SM00831"/>
    </source>
</evidence>
<evidence type="ECO:0000256" key="18">
    <source>
        <dbReference type="SAM" id="Phobius"/>
    </source>
</evidence>
<feature type="transmembrane region" description="Helical" evidence="18">
    <location>
        <begin position="274"/>
        <end position="294"/>
    </location>
</feature>
<keyword evidence="8" id="KW-0597">Phosphoprotein</keyword>
<evidence type="ECO:0000256" key="8">
    <source>
        <dbReference type="ARBA" id="ARBA00022553"/>
    </source>
</evidence>
<dbReference type="InterPro" id="IPR001757">
    <property type="entry name" value="P_typ_ATPase"/>
</dbReference>
<dbReference type="SMART" id="SM00831">
    <property type="entry name" value="Cation_ATPase_N"/>
    <property type="match status" value="1"/>
</dbReference>
<dbReference type="Pfam" id="PF00690">
    <property type="entry name" value="Cation_ATPase_N"/>
    <property type="match status" value="1"/>
</dbReference>
<dbReference type="InterPro" id="IPR023299">
    <property type="entry name" value="ATPase_P-typ_cyto_dom_N"/>
</dbReference>
<evidence type="ECO:0000256" key="1">
    <source>
        <dbReference type="ARBA" id="ARBA00003954"/>
    </source>
</evidence>
<reference evidence="20 21" key="1">
    <citation type="submission" date="2019-04" db="EMBL/GenBank/DDBJ databases">
        <title>Niastella caeni sp. nov., isolated from activated sludge.</title>
        <authorList>
            <person name="Sheng M."/>
        </authorList>
    </citation>
    <scope>NUCLEOTIDE SEQUENCE [LARGE SCALE GENOMIC DNA]</scope>
    <source>
        <strain evidence="20 21">HX-2-15</strain>
    </source>
</reference>
<keyword evidence="12" id="KW-0460">Magnesium</keyword>
<evidence type="ECO:0000256" key="17">
    <source>
        <dbReference type="ARBA" id="ARBA00047295"/>
    </source>
</evidence>
<gene>
    <name evidence="20" type="primary">mgtA</name>
    <name evidence="20" type="ORF">FAM09_13670</name>
</gene>
<dbReference type="Pfam" id="PF00122">
    <property type="entry name" value="E1-E2_ATPase"/>
    <property type="match status" value="1"/>
</dbReference>
<dbReference type="GO" id="GO:0005886">
    <property type="term" value="C:plasma membrane"/>
    <property type="evidence" value="ECO:0007669"/>
    <property type="project" value="UniProtKB-SubCell"/>
</dbReference>
<feature type="transmembrane region" description="Helical" evidence="18">
    <location>
        <begin position="83"/>
        <end position="101"/>
    </location>
</feature>
<dbReference type="Pfam" id="PF13246">
    <property type="entry name" value="Cation_ATPase"/>
    <property type="match status" value="1"/>
</dbReference>
<dbReference type="Gene3D" id="1.20.1110.10">
    <property type="entry name" value="Calcium-transporting ATPase, transmembrane domain"/>
    <property type="match status" value="1"/>
</dbReference>
<evidence type="ECO:0000256" key="10">
    <source>
        <dbReference type="ARBA" id="ARBA00022741"/>
    </source>
</evidence>
<dbReference type="PROSITE" id="PS00154">
    <property type="entry name" value="ATPASE_E1_E2"/>
    <property type="match status" value="1"/>
</dbReference>
<accession>A0A4S8HVA0</accession>
<evidence type="ECO:0000256" key="7">
    <source>
        <dbReference type="ARBA" id="ARBA00022519"/>
    </source>
</evidence>
<comment type="function">
    <text evidence="1">Mediates magnesium influx to the cytosol.</text>
</comment>
<keyword evidence="13" id="KW-1278">Translocase</keyword>
<keyword evidence="10" id="KW-0547">Nucleotide-binding</keyword>
<keyword evidence="15 18" id="KW-0472">Membrane</keyword>
<dbReference type="NCBIfam" id="TIGR01494">
    <property type="entry name" value="ATPase_P-type"/>
    <property type="match status" value="2"/>
</dbReference>
<keyword evidence="9 18" id="KW-0812">Transmembrane</keyword>
<dbReference type="EMBL" id="STFF01000003">
    <property type="protein sequence ID" value="THU39547.1"/>
    <property type="molecule type" value="Genomic_DNA"/>
</dbReference>
<dbReference type="InterPro" id="IPR023214">
    <property type="entry name" value="HAD_sf"/>
</dbReference>
<dbReference type="InterPro" id="IPR006415">
    <property type="entry name" value="P-type_ATPase_IIIB"/>
</dbReference>